<name>A0ABU7QQE5_AVIPA</name>
<dbReference type="Proteomes" id="UP001352533">
    <property type="component" value="Unassembled WGS sequence"/>
</dbReference>
<proteinExistence type="predicted"/>
<dbReference type="RefSeq" id="WP_194751364.1">
    <property type="nucleotide sequence ID" value="NZ_JACEWB010000011.1"/>
</dbReference>
<protein>
    <submittedName>
        <fullName evidence="1">BrnA antitoxin family protein</fullName>
    </submittedName>
</protein>
<comment type="caution">
    <text evidence="1">The sequence shown here is derived from an EMBL/GenBank/DDBJ whole genome shotgun (WGS) entry which is preliminary data.</text>
</comment>
<organism evidence="1 2">
    <name type="scientific">Avibacterium paragallinarum</name>
    <name type="common">Haemophilus gallinarum</name>
    <dbReference type="NCBI Taxonomy" id="728"/>
    <lineage>
        <taxon>Bacteria</taxon>
        <taxon>Pseudomonadati</taxon>
        <taxon>Pseudomonadota</taxon>
        <taxon>Gammaproteobacteria</taxon>
        <taxon>Pasteurellales</taxon>
        <taxon>Pasteurellaceae</taxon>
        <taxon>Avibacterium</taxon>
    </lineage>
</organism>
<dbReference type="EMBL" id="JAMDKS010000011">
    <property type="protein sequence ID" value="MEE6112798.1"/>
    <property type="molecule type" value="Genomic_DNA"/>
</dbReference>
<accession>A0ABU7QQE5</accession>
<evidence type="ECO:0000313" key="1">
    <source>
        <dbReference type="EMBL" id="MEE6112798.1"/>
    </source>
</evidence>
<keyword evidence="2" id="KW-1185">Reference proteome</keyword>
<reference evidence="1 2" key="1">
    <citation type="journal article" date="2022" name="Front. Microbiol.">
        <title>Commensal bacteria contribute to the growth of multidrug-resistant Avibacterium paragallinarum in chickens.</title>
        <authorList>
            <person name="Zhu J."/>
            <person name="Chen Y."/>
            <person name="Wu Y."/>
            <person name="Wang Y."/>
            <person name="Zhu K."/>
        </authorList>
    </citation>
    <scope>NUCLEOTIDE SEQUENCE [LARGE SCALE GENOMIC DNA]</scope>
    <source>
        <strain evidence="1 2">AV12</strain>
    </source>
</reference>
<gene>
    <name evidence="1" type="ORF">M5S25_06255</name>
</gene>
<evidence type="ECO:0000313" key="2">
    <source>
        <dbReference type="Proteomes" id="UP001352533"/>
    </source>
</evidence>
<dbReference type="InterPro" id="IPR025528">
    <property type="entry name" value="BrnA_antitoxin"/>
</dbReference>
<sequence length="94" mass="10860">MKMNAKKEAKIAETPLTDEQLEQFKPIEQVLPAEQLNMLLNHQAQQKRRGKQKAATKQATTIRLSPLVLEKFRATGKGWQSRINEVLLKYVEQM</sequence>
<dbReference type="Pfam" id="PF14384">
    <property type="entry name" value="BrnA_antitoxin"/>
    <property type="match status" value="1"/>
</dbReference>